<dbReference type="PANTHER" id="PTHR35176:SF4">
    <property type="entry name" value="PYRIDOXAMINE 5'-PHOSPHATE OXIDASE-RELATED FMN-BINDING"/>
    <property type="match status" value="1"/>
</dbReference>
<accession>A0ABN2QKJ9</accession>
<organism evidence="3 4">
    <name type="scientific">Amycolatopsis minnesotensis</name>
    <dbReference type="NCBI Taxonomy" id="337894"/>
    <lineage>
        <taxon>Bacteria</taxon>
        <taxon>Bacillati</taxon>
        <taxon>Actinomycetota</taxon>
        <taxon>Actinomycetes</taxon>
        <taxon>Pseudonocardiales</taxon>
        <taxon>Pseudonocardiaceae</taxon>
        <taxon>Amycolatopsis</taxon>
    </lineage>
</organism>
<dbReference type="EMBL" id="BAAANN010000008">
    <property type="protein sequence ID" value="GAA1954132.1"/>
    <property type="molecule type" value="Genomic_DNA"/>
</dbReference>
<reference evidence="3 4" key="1">
    <citation type="journal article" date="2019" name="Int. J. Syst. Evol. Microbiol.">
        <title>The Global Catalogue of Microorganisms (GCM) 10K type strain sequencing project: providing services to taxonomists for standard genome sequencing and annotation.</title>
        <authorList>
            <consortium name="The Broad Institute Genomics Platform"/>
            <consortium name="The Broad Institute Genome Sequencing Center for Infectious Disease"/>
            <person name="Wu L."/>
            <person name="Ma J."/>
        </authorList>
    </citation>
    <scope>NUCLEOTIDE SEQUENCE [LARGE SCALE GENOMIC DNA]</scope>
    <source>
        <strain evidence="3 4">JCM 14545</strain>
    </source>
</reference>
<dbReference type="Gene3D" id="2.30.110.10">
    <property type="entry name" value="Electron Transport, Fmn-binding Protein, Chain A"/>
    <property type="match status" value="1"/>
</dbReference>
<dbReference type="RefSeq" id="WP_344416873.1">
    <property type="nucleotide sequence ID" value="NZ_BAAANN010000008.1"/>
</dbReference>
<comment type="caution">
    <text evidence="3">The sequence shown here is derived from an EMBL/GenBank/DDBJ whole genome shotgun (WGS) entry which is preliminary data.</text>
</comment>
<name>A0ABN2QKJ9_9PSEU</name>
<keyword evidence="1" id="KW-0560">Oxidoreductase</keyword>
<evidence type="ECO:0000313" key="4">
    <source>
        <dbReference type="Proteomes" id="UP001501116"/>
    </source>
</evidence>
<dbReference type="PANTHER" id="PTHR35176">
    <property type="entry name" value="HEME OXYGENASE HI_0854-RELATED"/>
    <property type="match status" value="1"/>
</dbReference>
<protein>
    <submittedName>
        <fullName evidence="3">Pyridoxamine 5'-phosphate oxidase family protein</fullName>
    </submittedName>
</protein>
<dbReference type="InterPro" id="IPR052019">
    <property type="entry name" value="F420H2_bilvrd_red/Heme_oxyg"/>
</dbReference>
<dbReference type="InterPro" id="IPR011576">
    <property type="entry name" value="Pyridox_Oxase_N"/>
</dbReference>
<dbReference type="Pfam" id="PF01243">
    <property type="entry name" value="PNPOx_N"/>
    <property type="match status" value="1"/>
</dbReference>
<dbReference type="SUPFAM" id="SSF50475">
    <property type="entry name" value="FMN-binding split barrel"/>
    <property type="match status" value="1"/>
</dbReference>
<sequence>MTADGTPEPSAEQLTSPGGTPLTALCWADARTRLSDSGDYLLATSTASGRVHVVPILGVWLDGAVCFASGRRTRKVRDLAENGTCAITVPGHDVDIVVEGTAHLVRDTARLHRIADLFPAKYPWWHPFVGEGGFHDPADTALSDPQHVFAVTPAVVFAFGKENGFTATRWRFLDQQRKEPLPWRP</sequence>
<evidence type="ECO:0000259" key="2">
    <source>
        <dbReference type="Pfam" id="PF01243"/>
    </source>
</evidence>
<dbReference type="Proteomes" id="UP001501116">
    <property type="component" value="Unassembled WGS sequence"/>
</dbReference>
<proteinExistence type="predicted"/>
<evidence type="ECO:0000313" key="3">
    <source>
        <dbReference type="EMBL" id="GAA1954132.1"/>
    </source>
</evidence>
<gene>
    <name evidence="3" type="ORF">GCM10009754_24360</name>
</gene>
<keyword evidence="4" id="KW-1185">Reference proteome</keyword>
<dbReference type="InterPro" id="IPR012349">
    <property type="entry name" value="Split_barrel_FMN-bd"/>
</dbReference>
<evidence type="ECO:0000256" key="1">
    <source>
        <dbReference type="ARBA" id="ARBA00023002"/>
    </source>
</evidence>
<feature type="domain" description="Pyridoxamine 5'-phosphate oxidase N-terminal" evidence="2">
    <location>
        <begin position="40"/>
        <end position="157"/>
    </location>
</feature>